<sequence length="242" mass="25791">MGGKSNKGKNKGRALNSNPVSSSESQSKPLDPLTSLNDGPEAANVSNGNANGVEEARNKSPAADGSAGDKAQNSDAPATTTNPAEGELHLYPVPVKALSGEKLELQVIDMPFRLHHKRDPARAEDALALSFGTELIGMQRDWNEELHNKLPGATGNSGLCMLTNSDKEQKQDVSDLTTDASAEAQITDSEQATYASANNDLKGTKAYQEADVPGLYNLAMAIIDYRGHRVVAQVILETLLFY</sequence>
<dbReference type="Proteomes" id="UP000287651">
    <property type="component" value="Unassembled WGS sequence"/>
</dbReference>
<feature type="compositionally biased region" description="Basic residues" evidence="1">
    <location>
        <begin position="1"/>
        <end position="12"/>
    </location>
</feature>
<organism evidence="3 4">
    <name type="scientific">Ensete ventricosum</name>
    <name type="common">Abyssinian banana</name>
    <name type="synonym">Musa ensete</name>
    <dbReference type="NCBI Taxonomy" id="4639"/>
    <lineage>
        <taxon>Eukaryota</taxon>
        <taxon>Viridiplantae</taxon>
        <taxon>Streptophyta</taxon>
        <taxon>Embryophyta</taxon>
        <taxon>Tracheophyta</taxon>
        <taxon>Spermatophyta</taxon>
        <taxon>Magnoliopsida</taxon>
        <taxon>Liliopsida</taxon>
        <taxon>Zingiberales</taxon>
        <taxon>Musaceae</taxon>
        <taxon>Ensete</taxon>
    </lineage>
</organism>
<dbReference type="EMBL" id="AMZH03002198">
    <property type="protein sequence ID" value="RRT76432.1"/>
    <property type="molecule type" value="Genomic_DNA"/>
</dbReference>
<evidence type="ECO:0000313" key="3">
    <source>
        <dbReference type="EMBL" id="RRT76432.1"/>
    </source>
</evidence>
<dbReference type="AlphaFoldDB" id="A0A427AJV5"/>
<evidence type="ECO:0000259" key="2">
    <source>
        <dbReference type="PROSITE" id="PS51823"/>
    </source>
</evidence>
<feature type="domain" description="Clu" evidence="2">
    <location>
        <begin position="57"/>
        <end position="242"/>
    </location>
</feature>
<feature type="compositionally biased region" description="Low complexity" evidence="1">
    <location>
        <begin position="41"/>
        <end position="53"/>
    </location>
</feature>
<dbReference type="PANTHER" id="PTHR12601:SF6">
    <property type="entry name" value="CLUSTERED MITOCHONDRIA PROTEIN HOMOLOG"/>
    <property type="match status" value="1"/>
</dbReference>
<reference evidence="3 4" key="1">
    <citation type="journal article" date="2014" name="Agronomy (Basel)">
        <title>A Draft Genome Sequence for Ensete ventricosum, the Drought-Tolerant Tree Against Hunger.</title>
        <authorList>
            <person name="Harrison J."/>
            <person name="Moore K.A."/>
            <person name="Paszkiewicz K."/>
            <person name="Jones T."/>
            <person name="Grant M."/>
            <person name="Ambacheew D."/>
            <person name="Muzemil S."/>
            <person name="Studholme D.J."/>
        </authorList>
    </citation>
    <scope>NUCLEOTIDE SEQUENCE [LARGE SCALE GENOMIC DNA]</scope>
</reference>
<feature type="compositionally biased region" description="Low complexity" evidence="1">
    <location>
        <begin position="17"/>
        <end position="27"/>
    </location>
</feature>
<dbReference type="GO" id="GO:0005737">
    <property type="term" value="C:cytoplasm"/>
    <property type="evidence" value="ECO:0007669"/>
    <property type="project" value="TreeGrafter"/>
</dbReference>
<gene>
    <name evidence="3" type="ORF">B296_00030075</name>
</gene>
<name>A0A427AJV5_ENSVE</name>
<dbReference type="InterPro" id="IPR025697">
    <property type="entry name" value="CLU_dom"/>
</dbReference>
<accession>A0A427AJV5</accession>
<dbReference type="Pfam" id="PF13236">
    <property type="entry name" value="CLU"/>
    <property type="match status" value="1"/>
</dbReference>
<evidence type="ECO:0000313" key="4">
    <source>
        <dbReference type="Proteomes" id="UP000287651"/>
    </source>
</evidence>
<protein>
    <recommendedName>
        <fullName evidence="2">Clu domain-containing protein</fullName>
    </recommendedName>
</protein>
<feature type="compositionally biased region" description="Polar residues" evidence="1">
    <location>
        <begin position="71"/>
        <end position="83"/>
    </location>
</feature>
<comment type="caution">
    <text evidence="3">The sequence shown here is derived from an EMBL/GenBank/DDBJ whole genome shotgun (WGS) entry which is preliminary data.</text>
</comment>
<dbReference type="InterPro" id="IPR027523">
    <property type="entry name" value="CLU_prot"/>
</dbReference>
<evidence type="ECO:0000256" key="1">
    <source>
        <dbReference type="SAM" id="MobiDB-lite"/>
    </source>
</evidence>
<proteinExistence type="predicted"/>
<dbReference type="PANTHER" id="PTHR12601">
    <property type="entry name" value="EUKARYOTIC TRANSLATION INITIATION FACTOR 3 SUBUNIT EIF-3"/>
    <property type="match status" value="1"/>
</dbReference>
<dbReference type="PROSITE" id="PS51823">
    <property type="entry name" value="CLU"/>
    <property type="match status" value="1"/>
</dbReference>
<feature type="region of interest" description="Disordered" evidence="1">
    <location>
        <begin position="1"/>
        <end position="87"/>
    </location>
</feature>